<sequence length="907" mass="105733">MIENLLKRPTRNLSAFISVISTIENQLNAAYKDLIETLQHRINSSQQLEIVRKKLNSIAELLPTAPRNLMDVTRFRKIEFSSEKYATLLEEIIRNFGDQISEIPIEVYQLVNITENPDFIFETLNVLCDVKQMDNYTQFTANLLQNLFRDESYLMFAFIKLSHNEIKDERWNEIEQYIQQLISVPDKIANRLKSSFPFIFEPDVYTAILMMNALKSIHVMTHINKVEQAKVYDFKFISKVISRVMTNFKSSTKAVNCTISILSTQATQNFYQNSIREVVKHLQRNASEIIIQHTFAKEKRKQVILKLFGEIWKSIPECYYFITKKIPLLTYSNDDLIIENIVFFYAVEDIKLMENIFMDMLNIWGSKSHVLDTSFEQHFYVTKFIVLMTSYLPSINDLSDKIRHLIFNGAQVHIGSTDVKLRALGMITSEIIVSMLDEGLKEEEKLKFDYSEFDESIMNSIVNVIRNYPTRKVLWENLEPFEVNDAEIEKYMNELIAISENKSSELTVKDDKIEQKITIKSSERVDIKSKTIKASVVKELDSDDDDDLQVYEDNEVVYDVNQPRYLLDIISALSTKDGLENPEVFQATMNSSQEIIKQQLAKSHSDIAIDLLRIFISLQKTCFCDNFERLRMNILVETCCTYPKECAQYICQEFNTEMTKYSMHTRMLMLDILSESAKCLSKLDIPNKDNENESTMKQQKYQGLNKLTIKLQEELNDRNKRDAQKIIQQRLLKKTRKIATRTKSINETSGINQFANYAGWFFFPIMQGFGKKQIVFSSKTILKNDMDNILLIKFLNTISIIMLCAENSTIALRMAKEIVNLSVFLRYHNEAKIRLAVLHMFATIILAVPKKILMNEFNNELNEFMNHLNMIAKSTVVNYEPDKDCREFAKELIKMCFNALYDDNDEQ</sequence>
<reference evidence="3" key="1">
    <citation type="submission" date="2021-03" db="EMBL/GenBank/DDBJ databases">
        <title>Chromosome level genome of the anhydrobiotic midge Polypedilum vanderplanki.</title>
        <authorList>
            <person name="Yoshida Y."/>
            <person name="Kikawada T."/>
            <person name="Gusev O."/>
        </authorList>
    </citation>
    <scope>NUCLEOTIDE SEQUENCE</scope>
    <source>
        <strain evidence="3">NIAS01</strain>
        <tissue evidence="3">Whole body or cell culture</tissue>
    </source>
</reference>
<evidence type="ECO:0000313" key="3">
    <source>
        <dbReference type="EMBL" id="KAG5674693.1"/>
    </source>
</evidence>
<gene>
    <name evidence="3" type="ORF">PVAND_004645</name>
</gene>
<dbReference type="EMBL" id="JADBJN010000002">
    <property type="protein sequence ID" value="KAG5674693.1"/>
    <property type="molecule type" value="Genomic_DNA"/>
</dbReference>
<dbReference type="OrthoDB" id="4033880at2759"/>
<dbReference type="GO" id="GO:0051083">
    <property type="term" value="P:'de novo' cotranslational protein folding"/>
    <property type="evidence" value="ECO:0007669"/>
    <property type="project" value="TreeGrafter"/>
</dbReference>
<accession>A0A9J6BYQ9</accession>
<keyword evidence="4" id="KW-1185">Reference proteome</keyword>
<dbReference type="GO" id="GO:0051879">
    <property type="term" value="F:Hsp90 protein binding"/>
    <property type="evidence" value="ECO:0007669"/>
    <property type="project" value="TreeGrafter"/>
</dbReference>
<dbReference type="Pfam" id="PF10193">
    <property type="entry name" value="Telomere_reg-2"/>
    <property type="match status" value="1"/>
</dbReference>
<dbReference type="GO" id="GO:0042162">
    <property type="term" value="F:telomeric DNA binding"/>
    <property type="evidence" value="ECO:0007669"/>
    <property type="project" value="TreeGrafter"/>
</dbReference>
<dbReference type="PANTHER" id="PTHR15830:SF10">
    <property type="entry name" value="TELOMERE LENGTH REGULATION PROTEIN TEL2 HOMOLOG"/>
    <property type="match status" value="1"/>
</dbReference>
<dbReference type="GO" id="GO:0005829">
    <property type="term" value="C:cytosol"/>
    <property type="evidence" value="ECO:0007669"/>
    <property type="project" value="TreeGrafter"/>
</dbReference>
<dbReference type="InterPro" id="IPR051970">
    <property type="entry name" value="TEL2_Regulation"/>
</dbReference>
<name>A0A9J6BYQ9_POLVA</name>
<dbReference type="Proteomes" id="UP001107558">
    <property type="component" value="Chromosome 2"/>
</dbReference>
<protein>
    <recommendedName>
        <fullName evidence="2">Telomere length regulation protein conserved domain-containing protein</fullName>
    </recommendedName>
</protein>
<dbReference type="AlphaFoldDB" id="A0A9J6BYQ9"/>
<proteinExistence type="inferred from homology"/>
<dbReference type="InterPro" id="IPR019337">
    <property type="entry name" value="Telomere_length_regulation_dom"/>
</dbReference>
<dbReference type="InterPro" id="IPR038528">
    <property type="entry name" value="TEL2_C_sf"/>
</dbReference>
<comment type="similarity">
    <text evidence="1">Belongs to the TEL2 family.</text>
</comment>
<organism evidence="3 4">
    <name type="scientific">Polypedilum vanderplanki</name>
    <name type="common">Sleeping chironomid midge</name>
    <dbReference type="NCBI Taxonomy" id="319348"/>
    <lineage>
        <taxon>Eukaryota</taxon>
        <taxon>Metazoa</taxon>
        <taxon>Ecdysozoa</taxon>
        <taxon>Arthropoda</taxon>
        <taxon>Hexapoda</taxon>
        <taxon>Insecta</taxon>
        <taxon>Pterygota</taxon>
        <taxon>Neoptera</taxon>
        <taxon>Endopterygota</taxon>
        <taxon>Diptera</taxon>
        <taxon>Nematocera</taxon>
        <taxon>Chironomoidea</taxon>
        <taxon>Chironomidae</taxon>
        <taxon>Chironominae</taxon>
        <taxon>Polypedilum</taxon>
        <taxon>Polypedilum</taxon>
    </lineage>
</organism>
<evidence type="ECO:0000313" key="4">
    <source>
        <dbReference type="Proteomes" id="UP001107558"/>
    </source>
</evidence>
<evidence type="ECO:0000256" key="1">
    <source>
        <dbReference type="ARBA" id="ARBA00006133"/>
    </source>
</evidence>
<evidence type="ECO:0000259" key="2">
    <source>
        <dbReference type="Pfam" id="PF10193"/>
    </source>
</evidence>
<feature type="domain" description="Telomere length regulation protein conserved" evidence="2">
    <location>
        <begin position="563"/>
        <end position="677"/>
    </location>
</feature>
<comment type="caution">
    <text evidence="3">The sequence shown here is derived from an EMBL/GenBank/DDBJ whole genome shotgun (WGS) entry which is preliminary data.</text>
</comment>
<dbReference type="PANTHER" id="PTHR15830">
    <property type="entry name" value="TELOMERE LENGTH REGULATION PROTEIN TEL2 FAMILY MEMBER"/>
    <property type="match status" value="1"/>
</dbReference>
<dbReference type="Gene3D" id="1.25.40.720">
    <property type="entry name" value="Telomere length regulation protein 2, C-terminal domain"/>
    <property type="match status" value="2"/>
</dbReference>